<evidence type="ECO:0000256" key="8">
    <source>
        <dbReference type="ARBA" id="ARBA00023170"/>
    </source>
</evidence>
<evidence type="ECO:0000259" key="12">
    <source>
        <dbReference type="SMART" id="SM01330"/>
    </source>
</evidence>
<keyword evidence="5" id="KW-0879">Wnt signaling pathway</keyword>
<dbReference type="eggNOG" id="KOG3577">
    <property type="taxonomic scope" value="Eukaryota"/>
</dbReference>
<keyword evidence="10" id="KW-0807">Transducer</keyword>
<feature type="transmembrane region" description="Helical" evidence="11">
    <location>
        <begin position="143"/>
        <end position="165"/>
    </location>
</feature>
<keyword evidence="11" id="KW-1133">Transmembrane helix</keyword>
<protein>
    <recommendedName>
        <fullName evidence="2">Frizzled-1</fullName>
    </recommendedName>
</protein>
<dbReference type="AlphaFoldDB" id="L5JS26"/>
<evidence type="ECO:0000256" key="7">
    <source>
        <dbReference type="ARBA" id="ARBA00023040"/>
    </source>
</evidence>
<dbReference type="GO" id="GO:0042813">
    <property type="term" value="F:Wnt receptor activity"/>
    <property type="evidence" value="ECO:0007669"/>
    <property type="project" value="TreeGrafter"/>
</dbReference>
<evidence type="ECO:0000256" key="2">
    <source>
        <dbReference type="ARBA" id="ARBA00018150"/>
    </source>
</evidence>
<dbReference type="Proteomes" id="UP000010552">
    <property type="component" value="Unassembled WGS sequence"/>
</dbReference>
<proteinExistence type="predicted"/>
<reference evidence="14" key="1">
    <citation type="journal article" date="2013" name="Science">
        <title>Comparative analysis of bat genomes provides insight into the evolution of flight and immunity.</title>
        <authorList>
            <person name="Zhang G."/>
            <person name="Cowled C."/>
            <person name="Shi Z."/>
            <person name="Huang Z."/>
            <person name="Bishop-Lilly K.A."/>
            <person name="Fang X."/>
            <person name="Wynne J.W."/>
            <person name="Xiong Z."/>
            <person name="Baker M.L."/>
            <person name="Zhao W."/>
            <person name="Tachedjian M."/>
            <person name="Zhu Y."/>
            <person name="Zhou P."/>
            <person name="Jiang X."/>
            <person name="Ng J."/>
            <person name="Yang L."/>
            <person name="Wu L."/>
            <person name="Xiao J."/>
            <person name="Feng Y."/>
            <person name="Chen Y."/>
            <person name="Sun X."/>
            <person name="Zhang Y."/>
            <person name="Marsh G.A."/>
            <person name="Crameri G."/>
            <person name="Broder C.C."/>
            <person name="Frey K.G."/>
            <person name="Wang L.F."/>
            <person name="Wang J."/>
        </authorList>
    </citation>
    <scope>NUCLEOTIDE SEQUENCE [LARGE SCALE GENOMIC DNA]</scope>
</reference>
<evidence type="ECO:0000256" key="10">
    <source>
        <dbReference type="ARBA" id="ARBA00023224"/>
    </source>
</evidence>
<evidence type="ECO:0000313" key="13">
    <source>
        <dbReference type="EMBL" id="ELK00963.1"/>
    </source>
</evidence>
<keyword evidence="6" id="KW-0732">Signal</keyword>
<dbReference type="InterPro" id="IPR011009">
    <property type="entry name" value="Kinase-like_dom_sf"/>
</dbReference>
<dbReference type="EMBL" id="KB031154">
    <property type="protein sequence ID" value="ELK00963.1"/>
    <property type="molecule type" value="Genomic_DNA"/>
</dbReference>
<dbReference type="GO" id="GO:0005886">
    <property type="term" value="C:plasma membrane"/>
    <property type="evidence" value="ECO:0007669"/>
    <property type="project" value="UniProtKB-SubCell"/>
</dbReference>
<dbReference type="Pfam" id="PF01534">
    <property type="entry name" value="Frizzled"/>
    <property type="match status" value="1"/>
</dbReference>
<evidence type="ECO:0000256" key="9">
    <source>
        <dbReference type="ARBA" id="ARBA00023180"/>
    </source>
</evidence>
<dbReference type="GO" id="GO:0060070">
    <property type="term" value="P:canonical Wnt signaling pathway"/>
    <property type="evidence" value="ECO:0007669"/>
    <property type="project" value="TreeGrafter"/>
</dbReference>
<evidence type="ECO:0000256" key="11">
    <source>
        <dbReference type="SAM" id="Phobius"/>
    </source>
</evidence>
<sequence>MTQPKVSLSNGSLYISLFYFVRTLLSYVNHAEDLASKLLQCSPKNRLSAQAALSHEYFSDLPPRLWELTDKKLEKLMVRIGVFSVLYTVPATIVIACYFYEQAFRDQWERSWVAQSCKSYAIPCPHLQAGGGAPPHPPMSPDFTVFMIKYLMTLIVGITSGFWIWSGKTLNSWRKFYTRLTNSKQGETTV</sequence>
<gene>
    <name evidence="13" type="ORF">PAL_GLEAN10013617</name>
</gene>
<evidence type="ECO:0000256" key="4">
    <source>
        <dbReference type="ARBA" id="ARBA00022475"/>
    </source>
</evidence>
<name>L5JS26_PTEAL</name>
<comment type="subcellular location">
    <subcellularLocation>
        <location evidence="1">Cell membrane</location>
        <topology evidence="1">Multi-pass membrane protein</topology>
    </subcellularLocation>
</comment>
<dbReference type="SUPFAM" id="SSF56112">
    <property type="entry name" value="Protein kinase-like (PK-like)"/>
    <property type="match status" value="2"/>
</dbReference>
<keyword evidence="14" id="KW-1185">Reference proteome</keyword>
<evidence type="ECO:0000256" key="5">
    <source>
        <dbReference type="ARBA" id="ARBA00022687"/>
    </source>
</evidence>
<dbReference type="GO" id="GO:0004930">
    <property type="term" value="F:G protein-coupled receptor activity"/>
    <property type="evidence" value="ECO:0007669"/>
    <property type="project" value="UniProtKB-KW"/>
</dbReference>
<keyword evidence="8" id="KW-0675">Receptor</keyword>
<dbReference type="STRING" id="9402.L5JS26"/>
<dbReference type="GO" id="GO:0017147">
    <property type="term" value="F:Wnt-protein binding"/>
    <property type="evidence" value="ECO:0007669"/>
    <property type="project" value="TreeGrafter"/>
</dbReference>
<evidence type="ECO:0000313" key="14">
    <source>
        <dbReference type="Proteomes" id="UP000010552"/>
    </source>
</evidence>
<accession>L5JS26</accession>
<dbReference type="Gene3D" id="1.20.1070.10">
    <property type="entry name" value="Rhodopsin 7-helix transmembrane proteins"/>
    <property type="match status" value="1"/>
</dbReference>
<dbReference type="SMART" id="SM01330">
    <property type="entry name" value="Frizzled"/>
    <property type="match status" value="1"/>
</dbReference>
<keyword evidence="7" id="KW-0297">G-protein coupled receptor</keyword>
<keyword evidence="11" id="KW-0812">Transmembrane</keyword>
<evidence type="ECO:0000256" key="3">
    <source>
        <dbReference type="ARBA" id="ARBA00022473"/>
    </source>
</evidence>
<dbReference type="InParanoid" id="L5JS26"/>
<keyword evidence="9" id="KW-0325">Glycoprotein</keyword>
<feature type="transmembrane region" description="Helical" evidence="11">
    <location>
        <begin position="80"/>
        <end position="101"/>
    </location>
</feature>
<dbReference type="PRINTS" id="PR00489">
    <property type="entry name" value="FRIZZLED"/>
</dbReference>
<organism evidence="13 14">
    <name type="scientific">Pteropus alecto</name>
    <name type="common">Black flying fox</name>
    <dbReference type="NCBI Taxonomy" id="9402"/>
    <lineage>
        <taxon>Eukaryota</taxon>
        <taxon>Metazoa</taxon>
        <taxon>Chordata</taxon>
        <taxon>Craniata</taxon>
        <taxon>Vertebrata</taxon>
        <taxon>Euteleostomi</taxon>
        <taxon>Mammalia</taxon>
        <taxon>Eutheria</taxon>
        <taxon>Laurasiatheria</taxon>
        <taxon>Chiroptera</taxon>
        <taxon>Yinpterochiroptera</taxon>
        <taxon>Pteropodoidea</taxon>
        <taxon>Pteropodidae</taxon>
        <taxon>Pteropodinae</taxon>
        <taxon>Pteropus</taxon>
    </lineage>
</organism>
<keyword evidence="4" id="KW-1003">Cell membrane</keyword>
<dbReference type="InterPro" id="IPR000539">
    <property type="entry name" value="Frizzled/Smoothened_7TM"/>
</dbReference>
<dbReference type="PANTHER" id="PTHR11309">
    <property type="entry name" value="FRIZZLED"/>
    <property type="match status" value="1"/>
</dbReference>
<dbReference type="GO" id="GO:0035567">
    <property type="term" value="P:non-canonical Wnt signaling pathway"/>
    <property type="evidence" value="ECO:0007669"/>
    <property type="project" value="TreeGrafter"/>
</dbReference>
<keyword evidence="3" id="KW-0217">Developmental protein</keyword>
<evidence type="ECO:0000256" key="1">
    <source>
        <dbReference type="ARBA" id="ARBA00004651"/>
    </source>
</evidence>
<feature type="domain" description="Frizzled/Smoothened 7TM" evidence="12">
    <location>
        <begin position="1"/>
        <end position="183"/>
    </location>
</feature>
<dbReference type="InterPro" id="IPR015526">
    <property type="entry name" value="Frizzled/SFRP"/>
</dbReference>
<dbReference type="PANTHER" id="PTHR11309:SF81">
    <property type="entry name" value="FRIZZLED-1"/>
    <property type="match status" value="1"/>
</dbReference>
<evidence type="ECO:0000256" key="6">
    <source>
        <dbReference type="ARBA" id="ARBA00022729"/>
    </source>
</evidence>
<keyword evidence="11" id="KW-0472">Membrane</keyword>